<keyword evidence="1" id="KW-0862">Zinc</keyword>
<protein>
    <recommendedName>
        <fullName evidence="3">GATA-type domain-containing protein</fullName>
    </recommendedName>
</protein>
<dbReference type="PRINTS" id="PR00619">
    <property type="entry name" value="GATAZNFINGER"/>
</dbReference>
<dbReference type="SMART" id="SM00401">
    <property type="entry name" value="ZnF_GATA"/>
    <property type="match status" value="1"/>
</dbReference>
<dbReference type="InterPro" id="IPR000679">
    <property type="entry name" value="Znf_GATA"/>
</dbReference>
<feature type="compositionally biased region" description="Polar residues" evidence="2">
    <location>
        <begin position="166"/>
        <end position="176"/>
    </location>
</feature>
<evidence type="ECO:0000313" key="5">
    <source>
        <dbReference type="Proteomes" id="UP000703661"/>
    </source>
</evidence>
<feature type="compositionally biased region" description="Acidic residues" evidence="2">
    <location>
        <begin position="215"/>
        <end position="245"/>
    </location>
</feature>
<feature type="region of interest" description="Disordered" evidence="2">
    <location>
        <begin position="1"/>
        <end position="33"/>
    </location>
</feature>
<dbReference type="PROSITE" id="PS50114">
    <property type="entry name" value="GATA_ZN_FINGER_2"/>
    <property type="match status" value="1"/>
</dbReference>
<feature type="region of interest" description="Disordered" evidence="2">
    <location>
        <begin position="166"/>
        <end position="253"/>
    </location>
</feature>
<dbReference type="GO" id="GO:0008270">
    <property type="term" value="F:zinc ion binding"/>
    <property type="evidence" value="ECO:0007669"/>
    <property type="project" value="UniProtKB-KW"/>
</dbReference>
<dbReference type="PROSITE" id="PS00344">
    <property type="entry name" value="GATA_ZN_FINGER_1"/>
    <property type="match status" value="1"/>
</dbReference>
<dbReference type="Gene3D" id="3.30.50.10">
    <property type="entry name" value="Erythroid Transcription Factor GATA-1, subunit A"/>
    <property type="match status" value="1"/>
</dbReference>
<organism evidence="4 5">
    <name type="scientific">Entomortierella chlamydospora</name>
    <dbReference type="NCBI Taxonomy" id="101097"/>
    <lineage>
        <taxon>Eukaryota</taxon>
        <taxon>Fungi</taxon>
        <taxon>Fungi incertae sedis</taxon>
        <taxon>Mucoromycota</taxon>
        <taxon>Mortierellomycotina</taxon>
        <taxon>Mortierellomycetes</taxon>
        <taxon>Mortierellales</taxon>
        <taxon>Mortierellaceae</taxon>
        <taxon>Entomortierella</taxon>
    </lineage>
</organism>
<dbReference type="AlphaFoldDB" id="A0A9P6N1W9"/>
<feature type="compositionally biased region" description="Polar residues" evidence="2">
    <location>
        <begin position="314"/>
        <end position="338"/>
    </location>
</feature>
<dbReference type="CDD" id="cd00202">
    <property type="entry name" value="ZnF_GATA"/>
    <property type="match status" value="1"/>
</dbReference>
<reference evidence="4" key="1">
    <citation type="journal article" date="2020" name="Fungal Divers.">
        <title>Resolving the Mortierellaceae phylogeny through synthesis of multi-gene phylogenetics and phylogenomics.</title>
        <authorList>
            <person name="Vandepol N."/>
            <person name="Liber J."/>
            <person name="Desiro A."/>
            <person name="Na H."/>
            <person name="Kennedy M."/>
            <person name="Barry K."/>
            <person name="Grigoriev I.V."/>
            <person name="Miller A.N."/>
            <person name="O'Donnell K."/>
            <person name="Stajich J.E."/>
            <person name="Bonito G."/>
        </authorList>
    </citation>
    <scope>NUCLEOTIDE SEQUENCE</scope>
    <source>
        <strain evidence="4">NRRL 2769</strain>
    </source>
</reference>
<feature type="compositionally biased region" description="Polar residues" evidence="2">
    <location>
        <begin position="186"/>
        <end position="196"/>
    </location>
</feature>
<gene>
    <name evidence="4" type="ORF">BGZ80_003668</name>
</gene>
<dbReference type="GO" id="GO:0006355">
    <property type="term" value="P:regulation of DNA-templated transcription"/>
    <property type="evidence" value="ECO:0007669"/>
    <property type="project" value="InterPro"/>
</dbReference>
<evidence type="ECO:0000256" key="2">
    <source>
        <dbReference type="SAM" id="MobiDB-lite"/>
    </source>
</evidence>
<feature type="compositionally biased region" description="Low complexity" evidence="2">
    <location>
        <begin position="281"/>
        <end position="291"/>
    </location>
</feature>
<sequence length="426" mass="44394">MIAAPLSPVVTPLSPSPSLSLSSPTSSSSVSASLPVLSSINTKDMVASIPTIGTDLSESTERLSPSTQSAGRPASTPTSLSPSPSTITPTIVTIDKGHPIPTSNALSSSLRSRLSTSAPLSSLSSATPTTIISPKPYLSSSHSSIAPLSSMSKADLTHRAAGGNGYSSTYSMSPPNSGDIHVATPKTHSQFSNPSIPISRDGYQSSKDDRQPMLSDEEYEDEYEEGDEYEVVDDEEIESDIDLEDSGSGMEVEPKLHQLGERDAEMADVSAGSSSTQLNAESSSEPSSSIPSRKRMASPTSPSDLASGDRLHSSKTPSPKLTPQQTDSSVSPGSNKNAGSGFKKEHKAGVTATSCANCGTTTTPLWRRASDGQTICNACGTYNECHCIWLSSTIHYIGLGGCIKAGKQNTRSMLFLKMIPGDVSGA</sequence>
<evidence type="ECO:0000259" key="3">
    <source>
        <dbReference type="PROSITE" id="PS50114"/>
    </source>
</evidence>
<name>A0A9P6N1W9_9FUNG</name>
<feature type="compositionally biased region" description="Low complexity" evidence="2">
    <location>
        <begin position="101"/>
        <end position="145"/>
    </location>
</feature>
<dbReference type="Proteomes" id="UP000703661">
    <property type="component" value="Unassembled WGS sequence"/>
</dbReference>
<feature type="compositionally biased region" description="Polar residues" evidence="2">
    <location>
        <begin position="54"/>
        <end position="70"/>
    </location>
</feature>
<keyword evidence="5" id="KW-1185">Reference proteome</keyword>
<dbReference type="GO" id="GO:0043565">
    <property type="term" value="F:sequence-specific DNA binding"/>
    <property type="evidence" value="ECO:0007669"/>
    <property type="project" value="InterPro"/>
</dbReference>
<evidence type="ECO:0000256" key="1">
    <source>
        <dbReference type="PROSITE-ProRule" id="PRU00094"/>
    </source>
</evidence>
<dbReference type="Pfam" id="PF00320">
    <property type="entry name" value="GATA"/>
    <property type="match status" value="1"/>
</dbReference>
<dbReference type="EMBL" id="JAAAID010000199">
    <property type="protein sequence ID" value="KAG0020735.1"/>
    <property type="molecule type" value="Genomic_DNA"/>
</dbReference>
<feature type="region of interest" description="Disordered" evidence="2">
    <location>
        <begin position="51"/>
        <end position="145"/>
    </location>
</feature>
<proteinExistence type="predicted"/>
<keyword evidence="1" id="KW-0863">Zinc-finger</keyword>
<feature type="compositionally biased region" description="Low complexity" evidence="2">
    <location>
        <begin position="73"/>
        <end position="90"/>
    </location>
</feature>
<dbReference type="InterPro" id="IPR013088">
    <property type="entry name" value="Znf_NHR/GATA"/>
</dbReference>
<evidence type="ECO:0000313" key="4">
    <source>
        <dbReference type="EMBL" id="KAG0020735.1"/>
    </source>
</evidence>
<accession>A0A9P6N1W9</accession>
<keyword evidence="1" id="KW-0479">Metal-binding</keyword>
<feature type="compositionally biased region" description="Polar residues" evidence="2">
    <location>
        <begin position="271"/>
        <end position="280"/>
    </location>
</feature>
<feature type="domain" description="GATA-type" evidence="3">
    <location>
        <begin position="349"/>
        <end position="386"/>
    </location>
</feature>
<comment type="caution">
    <text evidence="4">The sequence shown here is derived from an EMBL/GenBank/DDBJ whole genome shotgun (WGS) entry which is preliminary data.</text>
</comment>
<feature type="region of interest" description="Disordered" evidence="2">
    <location>
        <begin position="266"/>
        <end position="345"/>
    </location>
</feature>
<dbReference type="SUPFAM" id="SSF57716">
    <property type="entry name" value="Glucocorticoid receptor-like (DNA-binding domain)"/>
    <property type="match status" value="1"/>
</dbReference>